<feature type="transmembrane region" description="Helical" evidence="14">
    <location>
        <begin position="285"/>
        <end position="307"/>
    </location>
</feature>
<accession>A0ABW4YG60</accession>
<evidence type="ECO:0000313" key="17">
    <source>
        <dbReference type="Proteomes" id="UP001597362"/>
    </source>
</evidence>
<dbReference type="InterPro" id="IPR003660">
    <property type="entry name" value="HAMP_dom"/>
</dbReference>
<comment type="catalytic activity">
    <reaction evidence="1">
        <text>ATP + protein L-histidine = ADP + protein N-phospho-L-histidine.</text>
        <dbReference type="EC" id="2.7.13.3"/>
    </reaction>
</comment>
<keyword evidence="11 14" id="KW-1133">Transmembrane helix</keyword>
<gene>
    <name evidence="16" type="ORF">ACFSJH_02755</name>
</gene>
<keyword evidence="5" id="KW-0597">Phosphoprotein</keyword>
<evidence type="ECO:0000313" key="16">
    <source>
        <dbReference type="EMBL" id="MFD2114668.1"/>
    </source>
</evidence>
<evidence type="ECO:0000256" key="10">
    <source>
        <dbReference type="ARBA" id="ARBA00022840"/>
    </source>
</evidence>
<evidence type="ECO:0000256" key="3">
    <source>
        <dbReference type="ARBA" id="ARBA00012438"/>
    </source>
</evidence>
<dbReference type="InterPro" id="IPR050640">
    <property type="entry name" value="Bact_2-comp_sensor_kinase"/>
</dbReference>
<keyword evidence="4" id="KW-1003">Cell membrane</keyword>
<keyword evidence="10" id="KW-0067">ATP-binding</keyword>
<keyword evidence="12" id="KW-0902">Two-component regulatory system</keyword>
<evidence type="ECO:0000256" key="6">
    <source>
        <dbReference type="ARBA" id="ARBA00022679"/>
    </source>
</evidence>
<evidence type="ECO:0000256" key="4">
    <source>
        <dbReference type="ARBA" id="ARBA00022475"/>
    </source>
</evidence>
<evidence type="ECO:0000256" key="7">
    <source>
        <dbReference type="ARBA" id="ARBA00022692"/>
    </source>
</evidence>
<dbReference type="InterPro" id="IPR003594">
    <property type="entry name" value="HATPase_dom"/>
</dbReference>
<keyword evidence="6 16" id="KW-0808">Transferase</keyword>
<dbReference type="PROSITE" id="PS50885">
    <property type="entry name" value="HAMP"/>
    <property type="match status" value="1"/>
</dbReference>
<dbReference type="PANTHER" id="PTHR34220">
    <property type="entry name" value="SENSOR HISTIDINE KINASE YPDA"/>
    <property type="match status" value="1"/>
</dbReference>
<dbReference type="GO" id="GO:0004673">
    <property type="term" value="F:protein histidine kinase activity"/>
    <property type="evidence" value="ECO:0007669"/>
    <property type="project" value="UniProtKB-EC"/>
</dbReference>
<dbReference type="InterPro" id="IPR036890">
    <property type="entry name" value="HATPase_C_sf"/>
</dbReference>
<protein>
    <recommendedName>
        <fullName evidence="3">histidine kinase</fullName>
        <ecNumber evidence="3">2.7.13.3</ecNumber>
    </recommendedName>
</protein>
<comment type="caution">
    <text evidence="16">The sequence shown here is derived from an EMBL/GenBank/DDBJ whole genome shotgun (WGS) entry which is preliminary data.</text>
</comment>
<name>A0ABW4YG60_9BACL</name>
<dbReference type="PRINTS" id="PR00344">
    <property type="entry name" value="BCTRLSENSOR"/>
</dbReference>
<evidence type="ECO:0000256" key="14">
    <source>
        <dbReference type="SAM" id="Phobius"/>
    </source>
</evidence>
<reference evidence="17" key="1">
    <citation type="journal article" date="2019" name="Int. J. Syst. Evol. Microbiol.">
        <title>The Global Catalogue of Microorganisms (GCM) 10K type strain sequencing project: providing services to taxonomists for standard genome sequencing and annotation.</title>
        <authorList>
            <consortium name="The Broad Institute Genomics Platform"/>
            <consortium name="The Broad Institute Genome Sequencing Center for Infectious Disease"/>
            <person name="Wu L."/>
            <person name="Ma J."/>
        </authorList>
    </citation>
    <scope>NUCLEOTIDE SEQUENCE [LARGE SCALE GENOMIC DNA]</scope>
    <source>
        <strain evidence="17">GH52</strain>
    </source>
</reference>
<comment type="subcellular location">
    <subcellularLocation>
        <location evidence="2">Cell membrane</location>
        <topology evidence="2">Multi-pass membrane protein</topology>
    </subcellularLocation>
</comment>
<proteinExistence type="predicted"/>
<dbReference type="Pfam" id="PF02518">
    <property type="entry name" value="HATPase_c"/>
    <property type="match status" value="1"/>
</dbReference>
<dbReference type="SMART" id="SM00304">
    <property type="entry name" value="HAMP"/>
    <property type="match status" value="1"/>
</dbReference>
<dbReference type="SMART" id="SM00387">
    <property type="entry name" value="HATPase_c"/>
    <property type="match status" value="1"/>
</dbReference>
<dbReference type="SUPFAM" id="SSF55874">
    <property type="entry name" value="ATPase domain of HSP90 chaperone/DNA topoisomerase II/histidine kinase"/>
    <property type="match status" value="1"/>
</dbReference>
<evidence type="ECO:0000259" key="15">
    <source>
        <dbReference type="PROSITE" id="PS50885"/>
    </source>
</evidence>
<organism evidence="16 17">
    <name type="scientific">Paenibacillus yanchengensis</name>
    <dbReference type="NCBI Taxonomy" id="2035833"/>
    <lineage>
        <taxon>Bacteria</taxon>
        <taxon>Bacillati</taxon>
        <taxon>Bacillota</taxon>
        <taxon>Bacilli</taxon>
        <taxon>Bacillales</taxon>
        <taxon>Paenibacillaceae</taxon>
        <taxon>Paenibacillus</taxon>
    </lineage>
</organism>
<dbReference type="EC" id="2.7.13.3" evidence="3"/>
<feature type="domain" description="HAMP" evidence="15">
    <location>
        <begin position="306"/>
        <end position="358"/>
    </location>
</feature>
<evidence type="ECO:0000256" key="11">
    <source>
        <dbReference type="ARBA" id="ARBA00022989"/>
    </source>
</evidence>
<evidence type="ECO:0000256" key="1">
    <source>
        <dbReference type="ARBA" id="ARBA00000085"/>
    </source>
</evidence>
<dbReference type="Pfam" id="PF06580">
    <property type="entry name" value="His_kinase"/>
    <property type="match status" value="1"/>
</dbReference>
<dbReference type="Proteomes" id="UP001597362">
    <property type="component" value="Unassembled WGS sequence"/>
</dbReference>
<evidence type="ECO:0000256" key="5">
    <source>
        <dbReference type="ARBA" id="ARBA00022553"/>
    </source>
</evidence>
<dbReference type="EMBL" id="JBHUHO010000008">
    <property type="protein sequence ID" value="MFD2114668.1"/>
    <property type="molecule type" value="Genomic_DNA"/>
</dbReference>
<keyword evidence="7 14" id="KW-0812">Transmembrane</keyword>
<keyword evidence="9 16" id="KW-0418">Kinase</keyword>
<dbReference type="RefSeq" id="WP_377769814.1">
    <property type="nucleotide sequence ID" value="NZ_JBHUHO010000008.1"/>
</dbReference>
<keyword evidence="13 14" id="KW-0472">Membrane</keyword>
<dbReference type="InterPro" id="IPR010559">
    <property type="entry name" value="Sig_transdc_His_kin_internal"/>
</dbReference>
<sequence>MKFISLFSKAYIPFFYKIMLIYLMLVVLAVTVVGYFSYKTTLQSRVELIQSNTEWMMSQMKQNIEYKVSEVAYVSDTLFGDDSFQKYLQRQDDPEVMHQLMVKNIIPSMETALRRTLQNMRLIVYTKNNSINEVYGNMASVIKDKSFHIVSFDRLKNEPWYRRLVSDNEDFVWRQAGNDEVLGNVSLLRKLISFHNYYTDIGFVRVSIPLETLFSSVLEMESMEEKLVRITDRRSKEVLLENGNITDMSLGYINFNTEIANTPYNIEVKVSQAVLSKDAQQIRQITLLVCSLSIIVIAFIGIVVAHFTGKKLLTIVRNVKAFQYGKLQQRIEIKGNDEYKQISIAFNQMATHIERLIQEVYVKDAEKKQFELQALQAQINPHFLYNTLSSINSLANMGEVNRVTEMVNLLIKFYRLSLNNGQYIITVKDEIDQIQSYLEIQKIKYTNRFTVSYTIDPQVVEYKVIKLIVQPFVENVFKHAWYMDRIHIRIMAYIEDNFLIIKVIDNGVGMKRHQLEEVDQLVESSGYGIRNVHERIKLHYGEQYGVFIFSRPGIGTTVKIYLPLEGGAA</sequence>
<dbReference type="Gene3D" id="6.10.340.10">
    <property type="match status" value="1"/>
</dbReference>
<evidence type="ECO:0000256" key="13">
    <source>
        <dbReference type="ARBA" id="ARBA00023136"/>
    </source>
</evidence>
<dbReference type="CDD" id="cd06225">
    <property type="entry name" value="HAMP"/>
    <property type="match status" value="1"/>
</dbReference>
<evidence type="ECO:0000256" key="2">
    <source>
        <dbReference type="ARBA" id="ARBA00004651"/>
    </source>
</evidence>
<dbReference type="PANTHER" id="PTHR34220:SF11">
    <property type="entry name" value="SENSOR PROTEIN KINASE HPTS"/>
    <property type="match status" value="1"/>
</dbReference>
<keyword evidence="8" id="KW-0547">Nucleotide-binding</keyword>
<feature type="transmembrane region" description="Helical" evidence="14">
    <location>
        <begin position="14"/>
        <end position="38"/>
    </location>
</feature>
<evidence type="ECO:0000256" key="12">
    <source>
        <dbReference type="ARBA" id="ARBA00023012"/>
    </source>
</evidence>
<dbReference type="Gene3D" id="3.30.565.10">
    <property type="entry name" value="Histidine kinase-like ATPase, C-terminal domain"/>
    <property type="match status" value="1"/>
</dbReference>
<keyword evidence="17" id="KW-1185">Reference proteome</keyword>
<dbReference type="InterPro" id="IPR004358">
    <property type="entry name" value="Sig_transdc_His_kin-like_C"/>
</dbReference>
<evidence type="ECO:0000256" key="8">
    <source>
        <dbReference type="ARBA" id="ARBA00022741"/>
    </source>
</evidence>
<evidence type="ECO:0000256" key="9">
    <source>
        <dbReference type="ARBA" id="ARBA00022777"/>
    </source>
</evidence>